<comment type="caution">
    <text evidence="1">The sequence shown here is derived from an EMBL/GenBank/DDBJ whole genome shotgun (WGS) entry which is preliminary data.</text>
</comment>
<dbReference type="RefSeq" id="XP_049182292.1">
    <property type="nucleotide sequence ID" value="XM_049326614.1"/>
</dbReference>
<protein>
    <submittedName>
        <fullName evidence="1">Uncharacterized protein</fullName>
    </submittedName>
</protein>
<dbReference type="Proteomes" id="UP001202479">
    <property type="component" value="Unassembled WGS sequence"/>
</dbReference>
<accession>A0AAI9WZN2</accession>
<evidence type="ECO:0000313" key="1">
    <source>
        <dbReference type="EMBL" id="KAI3406547.2"/>
    </source>
</evidence>
<dbReference type="EMBL" id="JAHUZD010000023">
    <property type="protein sequence ID" value="KAI3406547.2"/>
    <property type="molecule type" value="Genomic_DNA"/>
</dbReference>
<evidence type="ECO:0000313" key="2">
    <source>
        <dbReference type="Proteomes" id="UP001202479"/>
    </source>
</evidence>
<reference evidence="1" key="1">
    <citation type="journal article" date="2022" name="DNA Res.">
        <title>Genome analysis of five recently described species of the CUG-Ser clade uncovers Candida theae as a new hybrid lineage with pathogenic potential in the Candida parapsilosis species complex.</title>
        <authorList>
            <person name="Mixao V."/>
            <person name="Del Olmo V."/>
            <person name="Hegedusova E."/>
            <person name="Saus E."/>
            <person name="Pryszcz L."/>
            <person name="Cillingova A."/>
            <person name="Nosek J."/>
            <person name="Gabaldon T."/>
        </authorList>
    </citation>
    <scope>NUCLEOTIDE SEQUENCE</scope>
    <source>
        <strain evidence="1">CBS 10844</strain>
    </source>
</reference>
<dbReference type="GeneID" id="73378296"/>
<sequence length="290" mass="33780">MRWLRGGYIQQTRGLFKVYNGPVRNSYVVNKTYLQLVWNNYIPYQLKYLSLFGTGILTLIKVHPSILLTLGPPMGLGAYYLKRNLTKLFRQRQIGQIQSSKVDVQMGTLDKPISASEIVKILPYDESQLYNVERGIENEYDSLREQIVDLVEQRIVEYISLNPDSTTREPMRDFISNESQFNINVFSNQVETWTSTLIHPNRQVEPTDNVSDLKLFINLSVPYYSSRNVNTRKRLGVISVFLMKLNETDWKMVLNIAPLGWRSRDFWIRDINGCEYLASRMFATLSSRAR</sequence>
<organism evidence="1 2">
    <name type="scientific">Candida oxycetoniae</name>
    <dbReference type="NCBI Taxonomy" id="497107"/>
    <lineage>
        <taxon>Eukaryota</taxon>
        <taxon>Fungi</taxon>
        <taxon>Dikarya</taxon>
        <taxon>Ascomycota</taxon>
        <taxon>Saccharomycotina</taxon>
        <taxon>Pichiomycetes</taxon>
        <taxon>Debaryomycetaceae</taxon>
        <taxon>Candida/Lodderomyces clade</taxon>
        <taxon>Candida</taxon>
    </lineage>
</organism>
<keyword evidence="2" id="KW-1185">Reference proteome</keyword>
<proteinExistence type="predicted"/>
<gene>
    <name evidence="1" type="ORF">KGF56_000679</name>
</gene>
<dbReference type="AlphaFoldDB" id="A0AAI9WZN2"/>
<name>A0AAI9WZN2_9ASCO</name>